<feature type="compositionally biased region" description="Polar residues" evidence="1">
    <location>
        <begin position="12"/>
        <end position="24"/>
    </location>
</feature>
<evidence type="ECO:0000256" key="1">
    <source>
        <dbReference type="SAM" id="MobiDB-lite"/>
    </source>
</evidence>
<reference evidence="2 3" key="1">
    <citation type="submission" date="2019-09" db="EMBL/GenBank/DDBJ databases">
        <title>Bird 10,000 Genomes (B10K) Project - Family phase.</title>
        <authorList>
            <person name="Zhang G."/>
        </authorList>
    </citation>
    <scope>NUCLEOTIDE SEQUENCE [LARGE SCALE GENOMIC DNA]</scope>
    <source>
        <strain evidence="2">B10K-DU-001-61</strain>
        <tissue evidence="2">Muscle</tissue>
    </source>
</reference>
<dbReference type="EMBL" id="VWZY01012531">
    <property type="protein sequence ID" value="NXI59757.1"/>
    <property type="molecule type" value="Genomic_DNA"/>
</dbReference>
<evidence type="ECO:0000313" key="3">
    <source>
        <dbReference type="Proteomes" id="UP000579406"/>
    </source>
</evidence>
<evidence type="ECO:0000313" key="2">
    <source>
        <dbReference type="EMBL" id="NXI59757.1"/>
    </source>
</evidence>
<dbReference type="Proteomes" id="UP000579406">
    <property type="component" value="Unassembled WGS sequence"/>
</dbReference>
<dbReference type="InterPro" id="IPR011990">
    <property type="entry name" value="TPR-like_helical_dom_sf"/>
</dbReference>
<dbReference type="PANTHER" id="PTHR47228:SF1">
    <property type="entry name" value="SPERMATOGENESIS-ASSOCIATED PROTEIN 16"/>
    <property type="match status" value="1"/>
</dbReference>
<dbReference type="AlphaFoldDB" id="A0A7K9UG35"/>
<feature type="region of interest" description="Disordered" evidence="1">
    <location>
        <begin position="1"/>
        <end position="55"/>
    </location>
</feature>
<dbReference type="Pfam" id="PF15015">
    <property type="entry name" value="NYD-SP12_N"/>
    <property type="match status" value="1"/>
</dbReference>
<feature type="non-terminal residue" evidence="2">
    <location>
        <position position="1"/>
    </location>
</feature>
<dbReference type="GO" id="GO:0005794">
    <property type="term" value="C:Golgi apparatus"/>
    <property type="evidence" value="ECO:0007669"/>
    <property type="project" value="InterPro"/>
</dbReference>
<protein>
    <submittedName>
        <fullName evidence="2">SPT16 protein</fullName>
    </submittedName>
</protein>
<keyword evidence="3" id="KW-1185">Reference proteome</keyword>
<dbReference type="InterPro" id="IPR029161">
    <property type="entry name" value="SPATA16"/>
</dbReference>
<comment type="caution">
    <text evidence="2">The sequence shown here is derived from an EMBL/GenBank/DDBJ whole genome shotgun (WGS) entry which is preliminary data.</text>
</comment>
<sequence length="485" mass="55469">AAKNITGRTEEATNQVAKQSTNVAGESRKRTAQTNATVEAKKQKTTSQGRKRLSLTPGSHLSWKSLMEVEMKLVCVDEDIIYFEFPYDVVYPNAHAQSEQSDAETTGAPKNPQDSDLPCVDKELKNILIKASDFYRGKKYKEAEEVLSTALELCSKGNAIEKTFDPAPEDISSIVSFIETKLALCCLKLKKPKEALNHAHRSITLNPFYFRNHLRQAATFRCLRRYSEAARSAMIADYIYWLRGGTDQNTVELIRQYWQAMIEEALMDQVSFSVMYTPFPTEVQADEIDKIKDKINKLKDKFAQKNPNYVQHIYTDPHGYHILPQTTNRQFLPPKPYMMTLGFRNKRIGKIMEKLSNKVVPITSDRKKPFAPLTEEDAERYWNNTAKEIIPIMDFIRSTKLIDHRCPCARGIEKMHEAVLLGGMQRVEEQSQVLNQAMAELATLPYLQTLRDQDIKLLLLLMSDAMDTLAGIKCEQRAWDDIEQV</sequence>
<accession>A0A7K9UG35</accession>
<feature type="non-terminal residue" evidence="2">
    <location>
        <position position="485"/>
    </location>
</feature>
<dbReference type="PANTHER" id="PTHR47228">
    <property type="entry name" value="SPERMATOGENESIS-ASSOCIATED PROTEIN 16"/>
    <property type="match status" value="1"/>
</dbReference>
<dbReference type="GO" id="GO:0007283">
    <property type="term" value="P:spermatogenesis"/>
    <property type="evidence" value="ECO:0007669"/>
    <property type="project" value="InterPro"/>
</dbReference>
<dbReference type="SUPFAM" id="SSF48452">
    <property type="entry name" value="TPR-like"/>
    <property type="match status" value="1"/>
</dbReference>
<organism evidence="2 3">
    <name type="scientific">Chloroceryle aenea</name>
    <name type="common">American pygmy kingfisher</name>
    <dbReference type="NCBI Taxonomy" id="176938"/>
    <lineage>
        <taxon>Eukaryota</taxon>
        <taxon>Metazoa</taxon>
        <taxon>Chordata</taxon>
        <taxon>Craniata</taxon>
        <taxon>Vertebrata</taxon>
        <taxon>Euteleostomi</taxon>
        <taxon>Archelosauria</taxon>
        <taxon>Archosauria</taxon>
        <taxon>Dinosauria</taxon>
        <taxon>Saurischia</taxon>
        <taxon>Theropoda</taxon>
        <taxon>Coelurosauria</taxon>
        <taxon>Aves</taxon>
        <taxon>Neognathae</taxon>
        <taxon>Neoaves</taxon>
        <taxon>Telluraves</taxon>
        <taxon>Coraciimorphae</taxon>
        <taxon>Coraciiformes</taxon>
        <taxon>Cerylidae</taxon>
        <taxon>Chloroceryle</taxon>
    </lineage>
</organism>
<proteinExistence type="predicted"/>
<dbReference type="Gene3D" id="1.25.40.10">
    <property type="entry name" value="Tetratricopeptide repeat domain"/>
    <property type="match status" value="1"/>
</dbReference>
<gene>
    <name evidence="2" type="primary">Spata16</name>
    <name evidence="2" type="ORF">CHLAEN_R12076</name>
</gene>
<dbReference type="OrthoDB" id="9930656at2759"/>
<name>A0A7K9UG35_9AVES</name>